<evidence type="ECO:0000313" key="4">
    <source>
        <dbReference type="Proteomes" id="UP000283513"/>
    </source>
</evidence>
<dbReference type="PROSITE" id="PS51186">
    <property type="entry name" value="GNAT"/>
    <property type="match status" value="1"/>
</dbReference>
<dbReference type="EMBL" id="QSFP01000029">
    <property type="protein sequence ID" value="RHA64697.1"/>
    <property type="molecule type" value="Genomic_DNA"/>
</dbReference>
<dbReference type="InterPro" id="IPR001173">
    <property type="entry name" value="Glyco_trans_2-like"/>
</dbReference>
<dbReference type="PANTHER" id="PTHR22916">
    <property type="entry name" value="GLYCOSYLTRANSFERASE"/>
    <property type="match status" value="1"/>
</dbReference>
<dbReference type="Proteomes" id="UP000283513">
    <property type="component" value="Unassembled WGS sequence"/>
</dbReference>
<dbReference type="SUPFAM" id="SSF53448">
    <property type="entry name" value="Nucleotide-diphospho-sugar transferases"/>
    <property type="match status" value="1"/>
</dbReference>
<dbReference type="RefSeq" id="WP_118210671.1">
    <property type="nucleotide sequence ID" value="NZ_JADNLD010000040.1"/>
</dbReference>
<dbReference type="Gene3D" id="3.90.550.10">
    <property type="entry name" value="Spore Coat Polysaccharide Biosynthesis Protein SpsA, Chain A"/>
    <property type="match status" value="1"/>
</dbReference>
<dbReference type="CDD" id="cd04301">
    <property type="entry name" value="NAT_SF"/>
    <property type="match status" value="1"/>
</dbReference>
<dbReference type="InterPro" id="IPR016181">
    <property type="entry name" value="Acyl_CoA_acyltransferase"/>
</dbReference>
<name>A0A1Q6SKC5_9FIRM</name>
<accession>A0A1Q6SKC5</accession>
<dbReference type="Pfam" id="PF13302">
    <property type="entry name" value="Acetyltransf_3"/>
    <property type="match status" value="1"/>
</dbReference>
<organism evidence="2 5">
    <name type="scientific">Roseburia intestinalis</name>
    <dbReference type="NCBI Taxonomy" id="166486"/>
    <lineage>
        <taxon>Bacteria</taxon>
        <taxon>Bacillati</taxon>
        <taxon>Bacillota</taxon>
        <taxon>Clostridia</taxon>
        <taxon>Lachnospirales</taxon>
        <taxon>Lachnospiraceae</taxon>
        <taxon>Roseburia</taxon>
    </lineage>
</organism>
<reference evidence="4 5" key="1">
    <citation type="submission" date="2018-08" db="EMBL/GenBank/DDBJ databases">
        <title>A genome reference for cultivated species of the human gut microbiota.</title>
        <authorList>
            <person name="Zou Y."/>
            <person name="Xue W."/>
            <person name="Luo G."/>
        </authorList>
    </citation>
    <scope>NUCLEOTIDE SEQUENCE [LARGE SCALE GENOMIC DNA]</scope>
    <source>
        <strain evidence="3 4">AM37-1AC</strain>
        <strain evidence="2 5">AM43-11</strain>
    </source>
</reference>
<evidence type="ECO:0000313" key="5">
    <source>
        <dbReference type="Proteomes" id="UP000284465"/>
    </source>
</evidence>
<dbReference type="InterPro" id="IPR029044">
    <property type="entry name" value="Nucleotide-diphossugar_trans"/>
</dbReference>
<dbReference type="GO" id="GO:0016758">
    <property type="term" value="F:hexosyltransferase activity"/>
    <property type="evidence" value="ECO:0007669"/>
    <property type="project" value="UniProtKB-ARBA"/>
</dbReference>
<protein>
    <submittedName>
        <fullName evidence="2">GNAT family N-acetyltransferase</fullName>
    </submittedName>
</protein>
<dbReference type="Proteomes" id="UP000284465">
    <property type="component" value="Unassembled WGS sequence"/>
</dbReference>
<evidence type="ECO:0000313" key="3">
    <source>
        <dbReference type="EMBL" id="RHC12818.1"/>
    </source>
</evidence>
<feature type="domain" description="N-acetyltransferase" evidence="1">
    <location>
        <begin position="7"/>
        <end position="169"/>
    </location>
</feature>
<dbReference type="GO" id="GO:0016747">
    <property type="term" value="F:acyltransferase activity, transferring groups other than amino-acyl groups"/>
    <property type="evidence" value="ECO:0007669"/>
    <property type="project" value="InterPro"/>
</dbReference>
<dbReference type="AlphaFoldDB" id="A0A1Q6SKC5"/>
<sequence>MENTHGLRLRRAEKEDCRFLYELRNEEEVRKNSFQTGIFSYEDHVAWFERKLEEKNTRIYILEQDGERIGQARVDLEGQNGEISYALCLRARGHGYSKWMLGSIEEELREQAVCRKLIAEVKRENIASQKIFETLSYIAVPADYGYVFEKKIPLFTIIMCTYNSAQTLATAVESVRNQEFGGWEMQILDNGSKDESVEKLQEYEKSDDRIKCIYRKDNIGWGKGISECLKTSAGGYMMFLGADDYLATEHTLTEVADEVKKNHPQIIFTGTYYAKYEQGEYHIIRYTLPENKVYKGDGERLIRMTELMHNVYYNSAMHYLKIDFLKQNGMDFYDPFYIDSQTMTEAIVKAEKIVVMSQPEYVLTLNTSQTAKRTVYDYNVERQWNSIKEILPPTTAGREEAVSYVARRVLDNIAAMCQSIVLGEALCDREMNTIEKSIPERFARVEEMISTDAMGEMMNYAGREEYAECLIGAAGVTCWICKKNKRLSDEICHNSKWLAEFVEVAMEVDETTGMVVWKKRFDRDAGDRLLRIFQNSWNRFKTGVELVLKDDVWYEDIGIREKLCEEKESGVTYARRSIDQ</sequence>
<proteinExistence type="predicted"/>
<evidence type="ECO:0000259" key="1">
    <source>
        <dbReference type="PROSITE" id="PS51186"/>
    </source>
</evidence>
<dbReference type="Pfam" id="PF00535">
    <property type="entry name" value="Glycos_transf_2"/>
    <property type="match status" value="1"/>
</dbReference>
<evidence type="ECO:0000313" key="2">
    <source>
        <dbReference type="EMBL" id="RHA64697.1"/>
    </source>
</evidence>
<keyword evidence="2" id="KW-0808">Transferase</keyword>
<dbReference type="SUPFAM" id="SSF55729">
    <property type="entry name" value="Acyl-CoA N-acyltransferases (Nat)"/>
    <property type="match status" value="1"/>
</dbReference>
<dbReference type="Gene3D" id="3.40.630.30">
    <property type="match status" value="1"/>
</dbReference>
<comment type="caution">
    <text evidence="2">The sequence shown here is derived from an EMBL/GenBank/DDBJ whole genome shotgun (WGS) entry which is preliminary data.</text>
</comment>
<dbReference type="PANTHER" id="PTHR22916:SF3">
    <property type="entry name" value="UDP-GLCNAC:BETAGAL BETA-1,3-N-ACETYLGLUCOSAMINYLTRANSFERASE-LIKE PROTEIN 1"/>
    <property type="match status" value="1"/>
</dbReference>
<dbReference type="InterPro" id="IPR000182">
    <property type="entry name" value="GNAT_dom"/>
</dbReference>
<gene>
    <name evidence="3" type="ORF">DW856_18370</name>
    <name evidence="2" type="ORF">DW927_17410</name>
</gene>
<dbReference type="EMBL" id="QSHO01000025">
    <property type="protein sequence ID" value="RHC12818.1"/>
    <property type="molecule type" value="Genomic_DNA"/>
</dbReference>